<dbReference type="EMBL" id="PDCJ01000001">
    <property type="protein sequence ID" value="PEG30580.1"/>
    <property type="molecule type" value="Genomic_DNA"/>
</dbReference>
<reference evidence="2 4" key="2">
    <citation type="submission" date="2018-06" db="EMBL/GenBank/DDBJ databases">
        <authorList>
            <consortium name="IHU Genomes"/>
        </authorList>
    </citation>
    <scope>NUCLEOTIDE SEQUENCE [LARGE SCALE GENOMIC DNA]</scope>
    <source>
        <strain evidence="2 4">NEC25</strain>
    </source>
</reference>
<reference evidence="1 3" key="1">
    <citation type="submission" date="2017-10" db="EMBL/GenBank/DDBJ databases">
        <title>Effective Description of Clostridium neonatale sp. nov. linked to necrotizing enterocolitis in neonates and a clarification of species assignable to the genus Clostridium (Prazmowski 1880) emend. Lawson and Rainey 2016.</title>
        <authorList>
            <person name="Bernard K."/>
            <person name="Burdz T."/>
            <person name="Wiebe D."/>
            <person name="Balcewich B."/>
            <person name="Alfa M."/>
            <person name="Bernier A.-M."/>
        </authorList>
    </citation>
    <scope>NUCLEOTIDE SEQUENCE [LARGE SCALE GENOMIC DNA]</scope>
    <source>
        <strain evidence="1 3">LCDC99A005</strain>
    </source>
</reference>
<dbReference type="Proteomes" id="UP000431451">
    <property type="component" value="Unassembled WGS sequence"/>
</dbReference>
<keyword evidence="3" id="KW-1185">Reference proteome</keyword>
<dbReference type="Proteomes" id="UP000220840">
    <property type="component" value="Unassembled WGS sequence"/>
</dbReference>
<organism evidence="1 3">
    <name type="scientific">Clostridium neonatale</name>
    <dbReference type="NCBI Taxonomy" id="137838"/>
    <lineage>
        <taxon>Bacteria</taxon>
        <taxon>Bacillati</taxon>
        <taxon>Bacillota</taxon>
        <taxon>Clostridia</taxon>
        <taxon>Eubacteriales</taxon>
        <taxon>Clostridiaceae</taxon>
        <taxon>Clostridium</taxon>
    </lineage>
</organism>
<dbReference type="AlphaFoldDB" id="A0A2A7MG86"/>
<dbReference type="OrthoDB" id="1931767at2"/>
<proteinExistence type="predicted"/>
<name>A0A2A7MG86_9CLOT</name>
<evidence type="ECO:0000313" key="3">
    <source>
        <dbReference type="Proteomes" id="UP000220840"/>
    </source>
</evidence>
<evidence type="ECO:0000313" key="2">
    <source>
        <dbReference type="EMBL" id="VCT83981.1"/>
    </source>
</evidence>
<gene>
    <name evidence="2" type="ORF">CNEONATNEC25_01579</name>
    <name evidence="1" type="ORF">CQ394_02325</name>
</gene>
<dbReference type="RefSeq" id="WP_058294752.1">
    <property type="nucleotide sequence ID" value="NZ_CAKJVD010000035.1"/>
</dbReference>
<evidence type="ECO:0000313" key="1">
    <source>
        <dbReference type="EMBL" id="PEG30580.1"/>
    </source>
</evidence>
<dbReference type="STRING" id="137838.GCA_001458595_01918"/>
<protein>
    <submittedName>
        <fullName evidence="1">Uncharacterized protein</fullName>
    </submittedName>
</protein>
<dbReference type="EMBL" id="UWJD01000001">
    <property type="protein sequence ID" value="VCT83981.1"/>
    <property type="molecule type" value="Genomic_DNA"/>
</dbReference>
<evidence type="ECO:0000313" key="4">
    <source>
        <dbReference type="Proteomes" id="UP000431451"/>
    </source>
</evidence>
<accession>A0A2A7MG86</accession>
<sequence>MKAIYNLLIGYRIFIRKNLLNFLLLFFSPRKKFMIYLSQNLDKYIVLRQKMISDKYFQEDKKTSCKKTSCKKTLIA</sequence>
<dbReference type="GeneID" id="68876926"/>